<keyword evidence="3" id="KW-1185">Reference proteome</keyword>
<accession>A0ABU8XWR9</accession>
<organism evidence="2 3">
    <name type="scientific">Benzoatithermus flavus</name>
    <dbReference type="NCBI Taxonomy" id="3108223"/>
    <lineage>
        <taxon>Bacteria</taxon>
        <taxon>Pseudomonadati</taxon>
        <taxon>Pseudomonadota</taxon>
        <taxon>Alphaproteobacteria</taxon>
        <taxon>Geminicoccales</taxon>
        <taxon>Geminicoccaceae</taxon>
        <taxon>Benzoatithermus</taxon>
    </lineage>
</organism>
<dbReference type="Gene3D" id="2.40.30.170">
    <property type="match status" value="1"/>
</dbReference>
<dbReference type="Gene3D" id="2.40.10.220">
    <property type="entry name" value="predicted glycosyltransferase like domains"/>
    <property type="match status" value="1"/>
</dbReference>
<comment type="caution">
    <text evidence="2">The sequence shown here is derived from an EMBL/GenBank/DDBJ whole genome shotgun (WGS) entry which is preliminary data.</text>
</comment>
<evidence type="ECO:0000313" key="3">
    <source>
        <dbReference type="Proteomes" id="UP001375743"/>
    </source>
</evidence>
<sequence length="351" mass="38517">MQAQIVHEAEIHRQHVRLRIPIAIEIDGTRYTVDDWSVGGFGVAGPMASRRSGERFPARLIFPFEDFELSLRLDCQLVYVLADESRFGGRFLSLSQGQADLFRYLVDAYLSGELVSGGDILAVVARDNSGEARVRRLFEGLGQEETRGRRVRRILGSTLLVLVGLGLAALIAAGIYERYLVVTTDRAVIEAPFYRLEATATGRVEAAGQGLLHPGDPAARVVGQGGTAVPLASPCECVIDTWLVPPGRTVQVGGLVATLVAADQPLTVRAEVPLDRARRLRVGQTAEVTVPGKAEPYRGQIERIDFRLKSDRPGEPVRLEDSSRQMVPVVIRPDRPFDFDDLGYAVSVRFF</sequence>
<proteinExistence type="predicted"/>
<name>A0ABU8XWR9_9PROT</name>
<gene>
    <name evidence="2" type="ORF">U1T56_21115</name>
</gene>
<dbReference type="EMBL" id="JBBLZC010000032">
    <property type="protein sequence ID" value="MEK0085660.1"/>
    <property type="molecule type" value="Genomic_DNA"/>
</dbReference>
<evidence type="ECO:0000256" key="1">
    <source>
        <dbReference type="SAM" id="Phobius"/>
    </source>
</evidence>
<protein>
    <submittedName>
        <fullName evidence="2">Alginate biosynthesis protein Alg44</fullName>
    </submittedName>
</protein>
<dbReference type="RefSeq" id="WP_418161510.1">
    <property type="nucleotide sequence ID" value="NZ_JBBLZC010000032.1"/>
</dbReference>
<dbReference type="Proteomes" id="UP001375743">
    <property type="component" value="Unassembled WGS sequence"/>
</dbReference>
<keyword evidence="1" id="KW-1133">Transmembrane helix</keyword>
<feature type="transmembrane region" description="Helical" evidence="1">
    <location>
        <begin position="154"/>
        <end position="176"/>
    </location>
</feature>
<keyword evidence="1" id="KW-0472">Membrane</keyword>
<evidence type="ECO:0000313" key="2">
    <source>
        <dbReference type="EMBL" id="MEK0085660.1"/>
    </source>
</evidence>
<reference evidence="2 3" key="1">
    <citation type="submission" date="2024-01" db="EMBL/GenBank/DDBJ databases">
        <title>Multi-omics insights into the function and evolution of sodium benzoate biodegradation pathways in Benzoatithermus flavus gen. nov., sp. nov. from hot spring.</title>
        <authorList>
            <person name="Hu C.-J."/>
            <person name="Li W.-J."/>
        </authorList>
    </citation>
    <scope>NUCLEOTIDE SEQUENCE [LARGE SCALE GENOMIC DNA]</scope>
    <source>
        <strain evidence="2 3">SYSU G07066</strain>
    </source>
</reference>
<keyword evidence="1" id="KW-0812">Transmembrane</keyword>